<dbReference type="Pfam" id="PF03127">
    <property type="entry name" value="GAT"/>
    <property type="match status" value="1"/>
</dbReference>
<evidence type="ECO:0000259" key="4">
    <source>
        <dbReference type="Pfam" id="PF03127"/>
    </source>
</evidence>
<comment type="caution">
    <text evidence="5">The sequence shown here is derived from an EMBL/GenBank/DDBJ whole genome shotgun (WGS) entry which is preliminary data.</text>
</comment>
<evidence type="ECO:0000256" key="3">
    <source>
        <dbReference type="SAM" id="MobiDB-lite"/>
    </source>
</evidence>
<dbReference type="InterPro" id="IPR050670">
    <property type="entry name" value="STAM"/>
</dbReference>
<accession>A0ABR2VMH7</accession>
<dbReference type="Gene3D" id="1.20.5.1940">
    <property type="match status" value="1"/>
</dbReference>
<organism evidence="5 6">
    <name type="scientific">Basidiobolus ranarum</name>
    <dbReference type="NCBI Taxonomy" id="34480"/>
    <lineage>
        <taxon>Eukaryota</taxon>
        <taxon>Fungi</taxon>
        <taxon>Fungi incertae sedis</taxon>
        <taxon>Zoopagomycota</taxon>
        <taxon>Entomophthoromycotina</taxon>
        <taxon>Basidiobolomycetes</taxon>
        <taxon>Basidiobolales</taxon>
        <taxon>Basidiobolaceae</taxon>
        <taxon>Basidiobolus</taxon>
    </lineage>
</organism>
<gene>
    <name evidence="5" type="primary">HSE1_3</name>
    <name evidence="5" type="ORF">K7432_015930</name>
</gene>
<sequence length="212" mass="23760">MAEAHNIDRLLQILTRLDPHKDNLSENEELQTLYNITLSLRPKLVKLIGTYSHKKDGLVDLNEKFQEARSTYNTLMESSVAKYTNNSSYGQYPPQSMYNPGLDRRDSHSYGPSTSPRVGPGYQHDSSADSYRIPQQGTGGYNSHIPPADYGHAQYQNHPPPGNNQQSQTDGCYPPQRYNEYPTSPSGYIPPARHSESDPYNASATNYGGRGY</sequence>
<evidence type="ECO:0000256" key="2">
    <source>
        <dbReference type="ARBA" id="ARBA00023136"/>
    </source>
</evidence>
<protein>
    <submittedName>
        <fullName evidence="5">ESCRT-0 subunit protein hse1</fullName>
    </submittedName>
</protein>
<evidence type="ECO:0000256" key="1">
    <source>
        <dbReference type="ARBA" id="ARBA00004308"/>
    </source>
</evidence>
<evidence type="ECO:0000313" key="6">
    <source>
        <dbReference type="Proteomes" id="UP001479436"/>
    </source>
</evidence>
<dbReference type="Proteomes" id="UP001479436">
    <property type="component" value="Unassembled WGS sequence"/>
</dbReference>
<dbReference type="SUPFAM" id="SSF89009">
    <property type="entry name" value="GAT-like domain"/>
    <property type="match status" value="1"/>
</dbReference>
<feature type="domain" description="GAT" evidence="4">
    <location>
        <begin position="6"/>
        <end position="77"/>
    </location>
</feature>
<feature type="compositionally biased region" description="Polar residues" evidence="3">
    <location>
        <begin position="84"/>
        <end position="98"/>
    </location>
</feature>
<proteinExistence type="predicted"/>
<evidence type="ECO:0000313" key="5">
    <source>
        <dbReference type="EMBL" id="KAK9680460.1"/>
    </source>
</evidence>
<dbReference type="InterPro" id="IPR004152">
    <property type="entry name" value="GAT_dom"/>
</dbReference>
<feature type="compositionally biased region" description="Polar residues" evidence="3">
    <location>
        <begin position="124"/>
        <end position="136"/>
    </location>
</feature>
<feature type="region of interest" description="Disordered" evidence="3">
    <location>
        <begin position="84"/>
        <end position="212"/>
    </location>
</feature>
<dbReference type="PANTHER" id="PTHR45929">
    <property type="entry name" value="JAK PATHWAY SIGNAL TRANSDUCTION ADAPTOR MOLECULE"/>
    <property type="match status" value="1"/>
</dbReference>
<name>A0ABR2VMH7_9FUNG</name>
<dbReference type="PANTHER" id="PTHR45929:SF3">
    <property type="entry name" value="JAK PATHWAY SIGNAL TRANSDUCTION ADAPTOR MOLECULE"/>
    <property type="match status" value="1"/>
</dbReference>
<comment type="subcellular location">
    <subcellularLocation>
        <location evidence="1">Endomembrane system</location>
    </subcellularLocation>
</comment>
<keyword evidence="6" id="KW-1185">Reference proteome</keyword>
<dbReference type="EMBL" id="JASJQH010009233">
    <property type="protein sequence ID" value="KAK9680460.1"/>
    <property type="molecule type" value="Genomic_DNA"/>
</dbReference>
<keyword evidence="2" id="KW-0472">Membrane</keyword>
<reference evidence="5 6" key="1">
    <citation type="submission" date="2023-04" db="EMBL/GenBank/DDBJ databases">
        <title>Genome of Basidiobolus ranarum AG-B5.</title>
        <authorList>
            <person name="Stajich J.E."/>
            <person name="Carter-House D."/>
            <person name="Gryganskyi A."/>
        </authorList>
    </citation>
    <scope>NUCLEOTIDE SEQUENCE [LARGE SCALE GENOMIC DNA]</scope>
    <source>
        <strain evidence="5 6">AG-B5</strain>
    </source>
</reference>